<gene>
    <name evidence="2" type="ORF">B0T18DRAFT_79077</name>
</gene>
<comment type="caution">
    <text evidence="2">The sequence shown here is derived from an EMBL/GenBank/DDBJ whole genome shotgun (WGS) entry which is preliminary data.</text>
</comment>
<feature type="region of interest" description="Disordered" evidence="1">
    <location>
        <begin position="92"/>
        <end position="122"/>
    </location>
</feature>
<keyword evidence="3" id="KW-1185">Reference proteome</keyword>
<dbReference type="Proteomes" id="UP001172155">
    <property type="component" value="Unassembled WGS sequence"/>
</dbReference>
<proteinExistence type="predicted"/>
<name>A0AA40F666_9PEZI</name>
<dbReference type="AlphaFoldDB" id="A0AA40F666"/>
<accession>A0AA40F666</accession>
<protein>
    <submittedName>
        <fullName evidence="2">Uncharacterized protein</fullName>
    </submittedName>
</protein>
<reference evidence="2" key="1">
    <citation type="submission" date="2023-06" db="EMBL/GenBank/DDBJ databases">
        <title>Genome-scale phylogeny and comparative genomics of the fungal order Sordariales.</title>
        <authorList>
            <consortium name="Lawrence Berkeley National Laboratory"/>
            <person name="Hensen N."/>
            <person name="Bonometti L."/>
            <person name="Westerberg I."/>
            <person name="Brannstrom I.O."/>
            <person name="Guillou S."/>
            <person name="Cros-Aarteil S."/>
            <person name="Calhoun S."/>
            <person name="Haridas S."/>
            <person name="Kuo A."/>
            <person name="Mondo S."/>
            <person name="Pangilinan J."/>
            <person name="Riley R."/>
            <person name="LaButti K."/>
            <person name="Andreopoulos B."/>
            <person name="Lipzen A."/>
            <person name="Chen C."/>
            <person name="Yanf M."/>
            <person name="Daum C."/>
            <person name="Ng V."/>
            <person name="Clum A."/>
            <person name="Steindorff A."/>
            <person name="Ohm R."/>
            <person name="Martin F."/>
            <person name="Silar P."/>
            <person name="Natvig D."/>
            <person name="Lalanne C."/>
            <person name="Gautier V."/>
            <person name="Ament-velasquez S.L."/>
            <person name="Kruys A."/>
            <person name="Hutchinson M.I."/>
            <person name="Powell A.J."/>
            <person name="Barry K."/>
            <person name="Miller A.N."/>
            <person name="Grigoriev I.V."/>
            <person name="Debuchy R."/>
            <person name="Gladieux P."/>
            <person name="Thoren M.H."/>
            <person name="Johannesson H."/>
        </authorList>
    </citation>
    <scope>NUCLEOTIDE SEQUENCE</scope>
    <source>
        <strain evidence="2">SMH3187-1</strain>
    </source>
</reference>
<feature type="region of interest" description="Disordered" evidence="1">
    <location>
        <begin position="1"/>
        <end position="21"/>
    </location>
</feature>
<evidence type="ECO:0000313" key="2">
    <source>
        <dbReference type="EMBL" id="KAK0751880.1"/>
    </source>
</evidence>
<sequence length="237" mass="25743">MPLFPNCDTRQEDQSRSLQRHSTRAIFPAHRDAKIVETGRLPSERLGVFDCRKCGDATSAGGCSPRSAPRSWMGRLAPHRFAGRQRLLSLGTHQSPAGRHGKRERAARNGMGGVSNGDDFLSPWSELPPWTDDLWRTTTGIVQVDAQARAQPGTAQHVWVVLGREEPLACSWGGGLGGLGSRVASFIYRRGPPDDRPGTSSSPCNLGLNHQSFGTDQRLDPSRATVIPAAHHVVQCP</sequence>
<evidence type="ECO:0000313" key="3">
    <source>
        <dbReference type="Proteomes" id="UP001172155"/>
    </source>
</evidence>
<evidence type="ECO:0000256" key="1">
    <source>
        <dbReference type="SAM" id="MobiDB-lite"/>
    </source>
</evidence>
<dbReference type="EMBL" id="JAUKUD010000002">
    <property type="protein sequence ID" value="KAK0751880.1"/>
    <property type="molecule type" value="Genomic_DNA"/>
</dbReference>
<organism evidence="2 3">
    <name type="scientific">Schizothecium vesticola</name>
    <dbReference type="NCBI Taxonomy" id="314040"/>
    <lineage>
        <taxon>Eukaryota</taxon>
        <taxon>Fungi</taxon>
        <taxon>Dikarya</taxon>
        <taxon>Ascomycota</taxon>
        <taxon>Pezizomycotina</taxon>
        <taxon>Sordariomycetes</taxon>
        <taxon>Sordariomycetidae</taxon>
        <taxon>Sordariales</taxon>
        <taxon>Schizotheciaceae</taxon>
        <taxon>Schizothecium</taxon>
    </lineage>
</organism>